<evidence type="ECO:0000313" key="2">
    <source>
        <dbReference type="Proteomes" id="UP000188605"/>
    </source>
</evidence>
<protein>
    <submittedName>
        <fullName evidence="1">Uncharacterized protein</fullName>
    </submittedName>
</protein>
<comment type="caution">
    <text evidence="1">The sequence shown here is derived from an EMBL/GenBank/DDBJ whole genome shotgun (WGS) entry which is preliminary data.</text>
</comment>
<name>A0ACC8XCM6_9FIRM</name>
<evidence type="ECO:0000313" key="1">
    <source>
        <dbReference type="EMBL" id="ONI40750.1"/>
    </source>
</evidence>
<dbReference type="EMBL" id="LJDB01000046">
    <property type="protein sequence ID" value="ONI40750.1"/>
    <property type="molecule type" value="Genomic_DNA"/>
</dbReference>
<proteinExistence type="predicted"/>
<keyword evidence="2" id="KW-1185">Reference proteome</keyword>
<dbReference type="Proteomes" id="UP000188605">
    <property type="component" value="Unassembled WGS sequence"/>
</dbReference>
<accession>A0ACC8XCM6</accession>
<gene>
    <name evidence="1" type="ORF">AN396_05320</name>
</gene>
<sequence length="81" mass="9312">MDKLEKRAILKFLNTEGHEVKLYITEPRLGLEDENAEELKKELQAIIDTRAYGDMKYVPKLETPIEVIVEALITDVVTIPE</sequence>
<organism evidence="1 2">
    <name type="scientific">Candidatus Epulonipiscium fishelsonii</name>
    <dbReference type="NCBI Taxonomy" id="77094"/>
    <lineage>
        <taxon>Bacteria</taxon>
        <taxon>Bacillati</taxon>
        <taxon>Bacillota</taxon>
        <taxon>Clostridia</taxon>
        <taxon>Lachnospirales</taxon>
        <taxon>Lachnospiraceae</taxon>
        <taxon>Candidatus Epulonipiscium</taxon>
    </lineage>
</organism>
<reference evidence="1" key="1">
    <citation type="submission" date="2016-08" db="EMBL/GenBank/DDBJ databases">
        <authorList>
            <person name="Ngugi D.K."/>
            <person name="Miyake S."/>
            <person name="Stingl U."/>
        </authorList>
    </citation>
    <scope>NUCLEOTIDE SEQUENCE</scope>
    <source>
        <strain evidence="1">SCG-B11WGA-EpuloA1</strain>
    </source>
</reference>